<keyword evidence="2" id="KW-1185">Reference proteome</keyword>
<comment type="caution">
    <text evidence="1">The sequence shown here is derived from an EMBL/GenBank/DDBJ whole genome shotgun (WGS) entry which is preliminary data.</text>
</comment>
<sequence length="82" mass="8992">MSNRRSQRMQSGPGMSIYCNHAITFNNSTVSGGTFINNAINVFQGHNNGSVVVHVNPVAHAYPTIREHTVASNNRRDEPLKA</sequence>
<evidence type="ECO:0000313" key="2">
    <source>
        <dbReference type="Proteomes" id="UP000001861"/>
    </source>
</evidence>
<dbReference type="Proteomes" id="UP000001861">
    <property type="component" value="Unassembled WGS sequence"/>
</dbReference>
<dbReference type="GeneID" id="6011918"/>
<dbReference type="HOGENOM" id="CLU_2558214_0_0_1"/>
<proteinExistence type="predicted"/>
<dbReference type="VEuPathDB" id="FungiDB:CC1G_05348"/>
<dbReference type="InParanoid" id="A8NPR9"/>
<gene>
    <name evidence="1" type="ORF">CC1G_05348</name>
</gene>
<name>A8NPR9_COPC7</name>
<dbReference type="RefSeq" id="XP_001835386.2">
    <property type="nucleotide sequence ID" value="XM_001835334.2"/>
</dbReference>
<dbReference type="AlphaFoldDB" id="A8NPR9"/>
<organism evidence="1 2">
    <name type="scientific">Coprinopsis cinerea (strain Okayama-7 / 130 / ATCC MYA-4618 / FGSC 9003)</name>
    <name type="common">Inky cap fungus</name>
    <name type="synonym">Hormographiella aspergillata</name>
    <dbReference type="NCBI Taxonomy" id="240176"/>
    <lineage>
        <taxon>Eukaryota</taxon>
        <taxon>Fungi</taxon>
        <taxon>Dikarya</taxon>
        <taxon>Basidiomycota</taxon>
        <taxon>Agaricomycotina</taxon>
        <taxon>Agaricomycetes</taxon>
        <taxon>Agaricomycetidae</taxon>
        <taxon>Agaricales</taxon>
        <taxon>Agaricineae</taxon>
        <taxon>Psathyrellaceae</taxon>
        <taxon>Coprinopsis</taxon>
    </lineage>
</organism>
<reference evidence="1 2" key="1">
    <citation type="journal article" date="2010" name="Proc. Natl. Acad. Sci. U.S.A.">
        <title>Insights into evolution of multicellular fungi from the assembled chromosomes of the mushroom Coprinopsis cinerea (Coprinus cinereus).</title>
        <authorList>
            <person name="Stajich J.E."/>
            <person name="Wilke S.K."/>
            <person name="Ahren D."/>
            <person name="Au C.H."/>
            <person name="Birren B.W."/>
            <person name="Borodovsky M."/>
            <person name="Burns C."/>
            <person name="Canback B."/>
            <person name="Casselton L.A."/>
            <person name="Cheng C.K."/>
            <person name="Deng J."/>
            <person name="Dietrich F.S."/>
            <person name="Fargo D.C."/>
            <person name="Farman M.L."/>
            <person name="Gathman A.C."/>
            <person name="Goldberg J."/>
            <person name="Guigo R."/>
            <person name="Hoegger P.J."/>
            <person name="Hooker J.B."/>
            <person name="Huggins A."/>
            <person name="James T.Y."/>
            <person name="Kamada T."/>
            <person name="Kilaru S."/>
            <person name="Kodira C."/>
            <person name="Kues U."/>
            <person name="Kupfer D."/>
            <person name="Kwan H.S."/>
            <person name="Lomsadze A."/>
            <person name="Li W."/>
            <person name="Lilly W.W."/>
            <person name="Ma L.J."/>
            <person name="Mackey A.J."/>
            <person name="Manning G."/>
            <person name="Martin F."/>
            <person name="Muraguchi H."/>
            <person name="Natvig D.O."/>
            <person name="Palmerini H."/>
            <person name="Ramesh M.A."/>
            <person name="Rehmeyer C.J."/>
            <person name="Roe B.A."/>
            <person name="Shenoy N."/>
            <person name="Stanke M."/>
            <person name="Ter-Hovhannisyan V."/>
            <person name="Tunlid A."/>
            <person name="Velagapudi R."/>
            <person name="Vision T.J."/>
            <person name="Zeng Q."/>
            <person name="Zolan M.E."/>
            <person name="Pukkila P.J."/>
        </authorList>
    </citation>
    <scope>NUCLEOTIDE SEQUENCE [LARGE SCALE GENOMIC DNA]</scope>
    <source>
        <strain evidence="2">Okayama-7 / 130 / ATCC MYA-4618 / FGSC 9003</strain>
    </source>
</reference>
<dbReference type="EMBL" id="AACS02000008">
    <property type="protein sequence ID" value="EAU86354.2"/>
    <property type="molecule type" value="Genomic_DNA"/>
</dbReference>
<protein>
    <submittedName>
        <fullName evidence="1">Uncharacterized protein</fullName>
    </submittedName>
</protein>
<accession>A8NPR9</accession>
<dbReference type="KEGG" id="cci:CC1G_05348"/>
<evidence type="ECO:0000313" key="1">
    <source>
        <dbReference type="EMBL" id="EAU86354.2"/>
    </source>
</evidence>